<evidence type="ECO:0000313" key="9">
    <source>
        <dbReference type="EMBL" id="OGF55476.1"/>
    </source>
</evidence>
<dbReference type="PANTHER" id="PTHR47019:SF1">
    <property type="entry name" value="LIPID II FLIPPASE MURJ"/>
    <property type="match status" value="1"/>
</dbReference>
<dbReference type="InterPro" id="IPR004268">
    <property type="entry name" value="MurJ"/>
</dbReference>
<feature type="transmembrane region" description="Helical" evidence="8">
    <location>
        <begin position="24"/>
        <end position="46"/>
    </location>
</feature>
<dbReference type="GO" id="GO:0005886">
    <property type="term" value="C:plasma membrane"/>
    <property type="evidence" value="ECO:0007669"/>
    <property type="project" value="UniProtKB-SubCell"/>
</dbReference>
<evidence type="ECO:0000256" key="4">
    <source>
        <dbReference type="ARBA" id="ARBA00022960"/>
    </source>
</evidence>
<dbReference type="GO" id="GO:0008360">
    <property type="term" value="P:regulation of cell shape"/>
    <property type="evidence" value="ECO:0007669"/>
    <property type="project" value="UniProtKB-KW"/>
</dbReference>
<feature type="transmembrane region" description="Helical" evidence="8">
    <location>
        <begin position="66"/>
        <end position="86"/>
    </location>
</feature>
<evidence type="ECO:0000256" key="3">
    <source>
        <dbReference type="ARBA" id="ARBA00022692"/>
    </source>
</evidence>
<dbReference type="GO" id="GO:0034204">
    <property type="term" value="P:lipid translocation"/>
    <property type="evidence" value="ECO:0007669"/>
    <property type="project" value="TreeGrafter"/>
</dbReference>
<feature type="transmembrane region" description="Helical" evidence="8">
    <location>
        <begin position="189"/>
        <end position="208"/>
    </location>
</feature>
<feature type="transmembrane region" description="Helical" evidence="8">
    <location>
        <begin position="246"/>
        <end position="266"/>
    </location>
</feature>
<feature type="non-terminal residue" evidence="9">
    <location>
        <position position="1"/>
    </location>
</feature>
<proteinExistence type="predicted"/>
<keyword evidence="2" id="KW-1003">Cell membrane</keyword>
<keyword evidence="3 8" id="KW-0812">Transmembrane</keyword>
<evidence type="ECO:0000256" key="1">
    <source>
        <dbReference type="ARBA" id="ARBA00004651"/>
    </source>
</evidence>
<dbReference type="AlphaFoldDB" id="A0A1F5UWE2"/>
<dbReference type="Proteomes" id="UP000179157">
    <property type="component" value="Unassembled WGS sequence"/>
</dbReference>
<evidence type="ECO:0000256" key="2">
    <source>
        <dbReference type="ARBA" id="ARBA00022475"/>
    </source>
</evidence>
<dbReference type="InterPro" id="IPR051050">
    <property type="entry name" value="Lipid_II_flippase_MurJ/MviN"/>
</dbReference>
<keyword evidence="6 8" id="KW-1133">Transmembrane helix</keyword>
<dbReference type="Pfam" id="PF03023">
    <property type="entry name" value="MurJ"/>
    <property type="match status" value="1"/>
</dbReference>
<organism evidence="9 10">
    <name type="scientific">Fraserbacteria sp. (strain RBG_16_55_9)</name>
    <dbReference type="NCBI Taxonomy" id="1817864"/>
    <lineage>
        <taxon>Bacteria</taxon>
        <taxon>Candidatus Fraseribacteriota</taxon>
    </lineage>
</organism>
<dbReference type="CDD" id="cd13123">
    <property type="entry name" value="MATE_MurJ_like"/>
    <property type="match status" value="1"/>
</dbReference>
<feature type="transmembrane region" description="Helical" evidence="8">
    <location>
        <begin position="311"/>
        <end position="330"/>
    </location>
</feature>
<dbReference type="STRING" id="1817864.A2Z21_06665"/>
<evidence type="ECO:0000256" key="6">
    <source>
        <dbReference type="ARBA" id="ARBA00022989"/>
    </source>
</evidence>
<dbReference type="PANTHER" id="PTHR47019">
    <property type="entry name" value="LIPID II FLIPPASE MURJ"/>
    <property type="match status" value="1"/>
</dbReference>
<accession>A0A1F5UWE2</accession>
<evidence type="ECO:0000256" key="8">
    <source>
        <dbReference type="SAM" id="Phobius"/>
    </source>
</evidence>
<name>A0A1F5UWE2_FRAXR</name>
<sequence length="351" mass="37415">APVLFNVGMIVGAVWIAPHVNPPIYGLAMGVLLGGLCQLLFQVPFLRGRLSYRFTCDPKDESIQRLLGLMLPTVIGLVVVELNVLVDSKLASRLGDGSIAALQYAVRLFQLPLGVFAVALATALLPRLSRQSDPSNRQEFIASLLQGLRLAAFILLPATIGLLILGGPIIQLLFEHGRFGPEDTARTLYALRFFALGLLGYGMTYLLTRSFYALQDTRTPVAISAVTVGLNIALDLLLIGPLGIGGLALATSIAGLTQMGLLILLLQNRLQVPLVFKIAPEIGKMLLGALFMGICVYGVDRSLAYLDANEFIRVGLSVTVGLLSYGVLALRGHLLPEIRSAGLSSTSTLAG</sequence>
<gene>
    <name evidence="9" type="ORF">A2Z21_06665</name>
</gene>
<feature type="transmembrane region" description="Helical" evidence="8">
    <location>
        <begin position="147"/>
        <end position="169"/>
    </location>
</feature>
<dbReference type="PRINTS" id="PR01806">
    <property type="entry name" value="VIRFACTRMVIN"/>
</dbReference>
<keyword evidence="4" id="KW-0133">Cell shape</keyword>
<feature type="transmembrane region" description="Helical" evidence="8">
    <location>
        <begin position="220"/>
        <end position="240"/>
    </location>
</feature>
<reference evidence="9 10" key="1">
    <citation type="journal article" date="2016" name="Nat. Commun.">
        <title>Thousands of microbial genomes shed light on interconnected biogeochemical processes in an aquifer system.</title>
        <authorList>
            <person name="Anantharaman K."/>
            <person name="Brown C.T."/>
            <person name="Hug L.A."/>
            <person name="Sharon I."/>
            <person name="Castelle C.J."/>
            <person name="Probst A.J."/>
            <person name="Thomas B.C."/>
            <person name="Singh A."/>
            <person name="Wilkins M.J."/>
            <person name="Karaoz U."/>
            <person name="Brodie E.L."/>
            <person name="Williams K.H."/>
            <person name="Hubbard S.S."/>
            <person name="Banfield J.F."/>
        </authorList>
    </citation>
    <scope>NUCLEOTIDE SEQUENCE [LARGE SCALE GENOMIC DNA]</scope>
    <source>
        <strain evidence="10">RBG_16_55_9</strain>
    </source>
</reference>
<comment type="subcellular location">
    <subcellularLocation>
        <location evidence="1">Cell membrane</location>
        <topology evidence="1">Multi-pass membrane protein</topology>
    </subcellularLocation>
</comment>
<keyword evidence="7 8" id="KW-0472">Membrane</keyword>
<keyword evidence="5" id="KW-0573">Peptidoglycan synthesis</keyword>
<evidence type="ECO:0000256" key="5">
    <source>
        <dbReference type="ARBA" id="ARBA00022984"/>
    </source>
</evidence>
<dbReference type="EMBL" id="MFGX01000056">
    <property type="protein sequence ID" value="OGF55476.1"/>
    <property type="molecule type" value="Genomic_DNA"/>
</dbReference>
<evidence type="ECO:0000256" key="7">
    <source>
        <dbReference type="ARBA" id="ARBA00023136"/>
    </source>
</evidence>
<protein>
    <submittedName>
        <fullName evidence="9">Murein biosynthesis integral membrane protein MurJ</fullName>
    </submittedName>
</protein>
<comment type="caution">
    <text evidence="9">The sequence shown here is derived from an EMBL/GenBank/DDBJ whole genome shotgun (WGS) entry which is preliminary data.</text>
</comment>
<feature type="transmembrane region" description="Helical" evidence="8">
    <location>
        <begin position="278"/>
        <end position="299"/>
    </location>
</feature>
<feature type="transmembrane region" description="Helical" evidence="8">
    <location>
        <begin position="106"/>
        <end position="126"/>
    </location>
</feature>
<dbReference type="GO" id="GO:0009252">
    <property type="term" value="P:peptidoglycan biosynthetic process"/>
    <property type="evidence" value="ECO:0007669"/>
    <property type="project" value="UniProtKB-KW"/>
</dbReference>
<evidence type="ECO:0000313" key="10">
    <source>
        <dbReference type="Proteomes" id="UP000179157"/>
    </source>
</evidence>
<dbReference type="GO" id="GO:0015648">
    <property type="term" value="F:lipid-linked peptidoglycan transporter activity"/>
    <property type="evidence" value="ECO:0007669"/>
    <property type="project" value="TreeGrafter"/>
</dbReference>
<dbReference type="NCBIfam" id="TIGR01695">
    <property type="entry name" value="murJ_mviN"/>
    <property type="match status" value="1"/>
</dbReference>